<protein>
    <submittedName>
        <fullName evidence="4">NmrA-like family protein</fullName>
    </submittedName>
</protein>
<accession>A0A8H6XWG5</accession>
<dbReference type="Proteomes" id="UP000620124">
    <property type="component" value="Unassembled WGS sequence"/>
</dbReference>
<feature type="domain" description="NmrA-like" evidence="3">
    <location>
        <begin position="8"/>
        <end position="254"/>
    </location>
</feature>
<evidence type="ECO:0000313" key="5">
    <source>
        <dbReference type="Proteomes" id="UP000620124"/>
    </source>
</evidence>
<organism evidence="4 5">
    <name type="scientific">Mycena venus</name>
    <dbReference type="NCBI Taxonomy" id="2733690"/>
    <lineage>
        <taxon>Eukaryota</taxon>
        <taxon>Fungi</taxon>
        <taxon>Dikarya</taxon>
        <taxon>Basidiomycota</taxon>
        <taxon>Agaricomycotina</taxon>
        <taxon>Agaricomycetes</taxon>
        <taxon>Agaricomycetidae</taxon>
        <taxon>Agaricales</taxon>
        <taxon>Marasmiineae</taxon>
        <taxon>Mycenaceae</taxon>
        <taxon>Mycena</taxon>
    </lineage>
</organism>
<name>A0A8H6XWG5_9AGAR</name>
<gene>
    <name evidence="4" type="ORF">MVEN_01403300</name>
</gene>
<dbReference type="InterPro" id="IPR036291">
    <property type="entry name" value="NAD(P)-bd_dom_sf"/>
</dbReference>
<comment type="caution">
    <text evidence="4">The sequence shown here is derived from an EMBL/GenBank/DDBJ whole genome shotgun (WGS) entry which is preliminary data.</text>
</comment>
<dbReference type="SUPFAM" id="SSF51735">
    <property type="entry name" value="NAD(P)-binding Rossmann-fold domains"/>
    <property type="match status" value="1"/>
</dbReference>
<sequence length="349" mass="39323">MTSPKSPSILVIGGTGAQGRNVVRELVSDKKYAVTILTRDVTSTSAIALGELGNVTLISGSYETEKGLREALKGQHGVYVNFNSFAMTESMEYFWTFRLYEIAVQSGVKRLVYSGHKNLPRGHRYAEEYRNSHQATAARLSEWLESQPLDLIEWTILDGVVYTEMLSVLLRPLVLPDNTHVFTAPIGEGVVPFAELTTYGKYVRWAFDNPSRSVGKRITLPTYPTTLKGVAEAFEKVTGKKAIAKDVTQDEWFEAAKSYVDPDAKQPTEIPVALEGDDTRFTFRQSFGAWWNIWKALRPDVEETRNAQELADEIYPDRFKSVEDWMHATGYTGEAKAELKLESDRKKTF</sequence>
<dbReference type="Pfam" id="PF05368">
    <property type="entry name" value="NmrA"/>
    <property type="match status" value="1"/>
</dbReference>
<dbReference type="InterPro" id="IPR008030">
    <property type="entry name" value="NmrA-like"/>
</dbReference>
<evidence type="ECO:0000313" key="4">
    <source>
        <dbReference type="EMBL" id="KAF7348833.1"/>
    </source>
</evidence>
<dbReference type="Gene3D" id="3.90.25.10">
    <property type="entry name" value="UDP-galactose 4-epimerase, domain 1"/>
    <property type="match status" value="1"/>
</dbReference>
<evidence type="ECO:0000256" key="1">
    <source>
        <dbReference type="ARBA" id="ARBA00006328"/>
    </source>
</evidence>
<dbReference type="PANTHER" id="PTHR42748">
    <property type="entry name" value="NITROGEN METABOLITE REPRESSION PROTEIN NMRA FAMILY MEMBER"/>
    <property type="match status" value="1"/>
</dbReference>
<keyword evidence="2" id="KW-0521">NADP</keyword>
<dbReference type="OrthoDB" id="300709at2759"/>
<dbReference type="InterPro" id="IPR051164">
    <property type="entry name" value="NmrA-like_oxidored"/>
</dbReference>
<proteinExistence type="inferred from homology"/>
<dbReference type="Gene3D" id="3.40.50.720">
    <property type="entry name" value="NAD(P)-binding Rossmann-like Domain"/>
    <property type="match status" value="1"/>
</dbReference>
<comment type="similarity">
    <text evidence="1">Belongs to the NmrA-type oxidoreductase family.</text>
</comment>
<evidence type="ECO:0000256" key="2">
    <source>
        <dbReference type="ARBA" id="ARBA00022857"/>
    </source>
</evidence>
<dbReference type="GO" id="GO:0005634">
    <property type="term" value="C:nucleus"/>
    <property type="evidence" value="ECO:0007669"/>
    <property type="project" value="TreeGrafter"/>
</dbReference>
<reference evidence="4" key="1">
    <citation type="submission" date="2020-05" db="EMBL/GenBank/DDBJ databases">
        <title>Mycena genomes resolve the evolution of fungal bioluminescence.</title>
        <authorList>
            <person name="Tsai I.J."/>
        </authorList>
    </citation>
    <scope>NUCLEOTIDE SEQUENCE</scope>
    <source>
        <strain evidence="4">CCC161011</strain>
    </source>
</reference>
<dbReference type="AlphaFoldDB" id="A0A8H6XWG5"/>
<dbReference type="EMBL" id="JACAZI010000011">
    <property type="protein sequence ID" value="KAF7348833.1"/>
    <property type="molecule type" value="Genomic_DNA"/>
</dbReference>
<keyword evidence="5" id="KW-1185">Reference proteome</keyword>
<evidence type="ECO:0000259" key="3">
    <source>
        <dbReference type="Pfam" id="PF05368"/>
    </source>
</evidence>
<dbReference type="PANTHER" id="PTHR42748:SF14">
    <property type="entry name" value="SNOAL-LIKE DOMAIN-CONTAINING PROTEIN"/>
    <property type="match status" value="1"/>
</dbReference>